<name>A0A9Q0FA19_9ROSI</name>
<dbReference type="Proteomes" id="UP001141552">
    <property type="component" value="Unassembled WGS sequence"/>
</dbReference>
<proteinExistence type="predicted"/>
<keyword evidence="2" id="KW-1185">Reference proteome</keyword>
<sequence length="61" mass="7310">MNIQIYFQNITRKQINLGGRKEPTANQIWRLAIIKFSSPRVLLFCVWISSWKTSPYIRRNL</sequence>
<reference evidence="1" key="2">
    <citation type="journal article" date="2023" name="Plants (Basel)">
        <title>Annotation of the Turnera subulata (Passifloraceae) Draft Genome Reveals the S-Locus Evolved after the Divergence of Turneroideae from Passifloroideae in a Stepwise Manner.</title>
        <authorList>
            <person name="Henning P.M."/>
            <person name="Roalson E.H."/>
            <person name="Mir W."/>
            <person name="McCubbin A.G."/>
            <person name="Shore J.S."/>
        </authorList>
    </citation>
    <scope>NUCLEOTIDE SEQUENCE</scope>
    <source>
        <strain evidence="1">F60SS</strain>
    </source>
</reference>
<dbReference type="AlphaFoldDB" id="A0A9Q0FA19"/>
<protein>
    <submittedName>
        <fullName evidence="1">Uncharacterized protein</fullName>
    </submittedName>
</protein>
<dbReference type="EMBL" id="JAKUCV010006630">
    <property type="protein sequence ID" value="KAJ4826552.1"/>
    <property type="molecule type" value="Genomic_DNA"/>
</dbReference>
<reference evidence="1" key="1">
    <citation type="submission" date="2022-02" db="EMBL/GenBank/DDBJ databases">
        <authorList>
            <person name="Henning P.M."/>
            <person name="McCubbin A.G."/>
            <person name="Shore J.S."/>
        </authorList>
    </citation>
    <scope>NUCLEOTIDE SEQUENCE</scope>
    <source>
        <strain evidence="1">F60SS</strain>
        <tissue evidence="1">Leaves</tissue>
    </source>
</reference>
<gene>
    <name evidence="1" type="ORF">Tsubulata_039612</name>
</gene>
<evidence type="ECO:0000313" key="2">
    <source>
        <dbReference type="Proteomes" id="UP001141552"/>
    </source>
</evidence>
<organism evidence="1 2">
    <name type="scientific">Turnera subulata</name>
    <dbReference type="NCBI Taxonomy" id="218843"/>
    <lineage>
        <taxon>Eukaryota</taxon>
        <taxon>Viridiplantae</taxon>
        <taxon>Streptophyta</taxon>
        <taxon>Embryophyta</taxon>
        <taxon>Tracheophyta</taxon>
        <taxon>Spermatophyta</taxon>
        <taxon>Magnoliopsida</taxon>
        <taxon>eudicotyledons</taxon>
        <taxon>Gunneridae</taxon>
        <taxon>Pentapetalae</taxon>
        <taxon>rosids</taxon>
        <taxon>fabids</taxon>
        <taxon>Malpighiales</taxon>
        <taxon>Passifloraceae</taxon>
        <taxon>Turnera</taxon>
    </lineage>
</organism>
<accession>A0A9Q0FA19</accession>
<evidence type="ECO:0000313" key="1">
    <source>
        <dbReference type="EMBL" id="KAJ4826552.1"/>
    </source>
</evidence>
<comment type="caution">
    <text evidence="1">The sequence shown here is derived from an EMBL/GenBank/DDBJ whole genome shotgun (WGS) entry which is preliminary data.</text>
</comment>